<proteinExistence type="predicted"/>
<dbReference type="OrthoDB" id="10430746at2759"/>
<dbReference type="AlphaFoldDB" id="A0A8B6BP15"/>
<name>A0A8B6BP15_MYTGA</name>
<dbReference type="Proteomes" id="UP000596742">
    <property type="component" value="Unassembled WGS sequence"/>
</dbReference>
<gene>
    <name evidence="2" type="ORF">MGAL_10B012266</name>
</gene>
<comment type="caution">
    <text evidence="2">The sequence shown here is derived from an EMBL/GenBank/DDBJ whole genome shotgun (WGS) entry which is preliminary data.</text>
</comment>
<keyword evidence="1" id="KW-0732">Signal</keyword>
<feature type="chain" id="PRO_5032777075" evidence="1">
    <location>
        <begin position="17"/>
        <end position="55"/>
    </location>
</feature>
<organism evidence="2 3">
    <name type="scientific">Mytilus galloprovincialis</name>
    <name type="common">Mediterranean mussel</name>
    <dbReference type="NCBI Taxonomy" id="29158"/>
    <lineage>
        <taxon>Eukaryota</taxon>
        <taxon>Metazoa</taxon>
        <taxon>Spiralia</taxon>
        <taxon>Lophotrochozoa</taxon>
        <taxon>Mollusca</taxon>
        <taxon>Bivalvia</taxon>
        <taxon>Autobranchia</taxon>
        <taxon>Pteriomorphia</taxon>
        <taxon>Mytilida</taxon>
        <taxon>Mytiloidea</taxon>
        <taxon>Mytilidae</taxon>
        <taxon>Mytilinae</taxon>
        <taxon>Mytilus</taxon>
    </lineage>
</organism>
<evidence type="ECO:0000313" key="2">
    <source>
        <dbReference type="EMBL" id="VDH93633.1"/>
    </source>
</evidence>
<protein>
    <submittedName>
        <fullName evidence="2">Uncharacterized protein</fullName>
    </submittedName>
</protein>
<feature type="signal peptide" evidence="1">
    <location>
        <begin position="1"/>
        <end position="16"/>
    </location>
</feature>
<dbReference type="EMBL" id="UYJE01000478">
    <property type="protein sequence ID" value="VDH93633.1"/>
    <property type="molecule type" value="Genomic_DNA"/>
</dbReference>
<sequence length="55" mass="5964">MRAWINILCVFYPVKSQVTVTKPGVCHAPNSCDDVEALPSTSFCSGNGNDKEYLG</sequence>
<evidence type="ECO:0000256" key="1">
    <source>
        <dbReference type="SAM" id="SignalP"/>
    </source>
</evidence>
<keyword evidence="3" id="KW-1185">Reference proteome</keyword>
<reference evidence="2" key="1">
    <citation type="submission" date="2018-11" db="EMBL/GenBank/DDBJ databases">
        <authorList>
            <person name="Alioto T."/>
            <person name="Alioto T."/>
        </authorList>
    </citation>
    <scope>NUCLEOTIDE SEQUENCE</scope>
</reference>
<evidence type="ECO:0000313" key="3">
    <source>
        <dbReference type="Proteomes" id="UP000596742"/>
    </source>
</evidence>
<accession>A0A8B6BP15</accession>